<dbReference type="SUPFAM" id="SSF89837">
    <property type="entry name" value="Doublecortin (DC)"/>
    <property type="match status" value="2"/>
</dbReference>
<dbReference type="InterPro" id="IPR035992">
    <property type="entry name" value="Ricin_B-like_lectins"/>
</dbReference>
<dbReference type="GO" id="GO:0030496">
    <property type="term" value="C:midbody"/>
    <property type="evidence" value="ECO:0007669"/>
    <property type="project" value="TreeGrafter"/>
</dbReference>
<accession>A0AAV2ZPE6</accession>
<protein>
    <recommendedName>
        <fullName evidence="2">Doublecortin domain-containing protein</fullName>
    </recommendedName>
</protein>
<dbReference type="Pfam" id="PF25510">
    <property type="entry name" value="Ubiquitin_DCDC1"/>
    <property type="match status" value="1"/>
</dbReference>
<feature type="compositionally biased region" description="Polar residues" evidence="1">
    <location>
        <begin position="48"/>
        <end position="67"/>
    </location>
</feature>
<evidence type="ECO:0000259" key="2">
    <source>
        <dbReference type="PROSITE" id="PS50309"/>
    </source>
</evidence>
<evidence type="ECO:0000256" key="1">
    <source>
        <dbReference type="SAM" id="MobiDB-lite"/>
    </source>
</evidence>
<gene>
    <name evidence="3" type="ORF">GDO54_002862</name>
</gene>
<feature type="compositionally biased region" description="Polar residues" evidence="1">
    <location>
        <begin position="714"/>
        <end position="727"/>
    </location>
</feature>
<proteinExistence type="predicted"/>
<dbReference type="InterPro" id="IPR036572">
    <property type="entry name" value="Doublecortin_dom_sf"/>
</dbReference>
<comment type="caution">
    <text evidence="3">The sequence shown here is derived from an EMBL/GenBank/DDBJ whole genome shotgun (WGS) entry which is preliminary data.</text>
</comment>
<feature type="domain" description="Doublecortin" evidence="2">
    <location>
        <begin position="425"/>
        <end position="514"/>
    </location>
</feature>
<dbReference type="InterPro" id="IPR057424">
    <property type="entry name" value="Ubiquitin_DCDC1"/>
</dbReference>
<dbReference type="Pfam" id="PF24478">
    <property type="entry name" value="DCX2_DCDC1"/>
    <property type="match status" value="1"/>
</dbReference>
<keyword evidence="4" id="KW-1185">Reference proteome</keyword>
<evidence type="ECO:0000313" key="4">
    <source>
        <dbReference type="Proteomes" id="UP001181693"/>
    </source>
</evidence>
<sequence>MFHFIVLYRKYISPYAKSSARHCKDTKYNKTSKHGSASAPQSVPVARRSTSQDCSTHQKESAQYSNSESDDDLNKSDIAASPCLSSQSKRNRPVSAPQGHVRLPWVIRATAYKNGDHSTPVKVSAPTIPLLLERCTEKLKLNMAARRIFLSDGTEAIEPKDIPRDADIYISSGESFIDPLKNVKDCSLQSGKVTWTLNGLMNPHFWNIGKTKLIKTKHRESPSSGTTGRILVFVNGSGKDGQVISATLDQMEEFLDLCTSKVNLGSSTKWIFDINGEKVECLGNLPLLDKCLQNSLTYLRGPVWLSKGEGFSPTGVKVYIQDVLSALRQRLKSARSYSSQLEHYMNGQTDEISRKEILSMTEEELYLVHEEVNKLIDELKTAIKEHQGQLAKLAPQLQAEQEQCASYLYQHIRPLQSNAVLPSGLHLKVYENGRDFGGTDVYINQKELQQPIKELLQTIEHRLQRSADFGAIGQRPSRLFDEKGQEIKNPRSLENEQKVWVSCGEDYRDPVDNILNLSFDKVMCTEEHGNIVIYKTFVDPDTSFQGYSGWHLHSRFPDNVTSTCFQSFSEVVDTDSLFLQSKVDQQMILHPSVMLEKRSRAPGHSGKKGQLDQPVSALLSCNIWLITRAGMILSKAMPQICLAVGEPIILSTAEGAIMEGYRLALQKRGRNQSGQLWGFTSKGSIFPKANPEFVLTHLEELNLSEKAYQSSTSDASHFNQQQLSQAPDAQPLPAGGPGEARQLTVGLVRNLEEKHPKASAQRWAIKHEGLSKPGQWKLSKVENPLWNKLTYLWPVLPNGEINEDFDWPIQGSLIANSPPLQRPAFNHPDNLTPMRLRVLRNGDCDQSKACVIVGPDLTNLLKKQCTQIMNLPSAARRLFDENGTEIFCLRDVERDQLVYVSCGELWIDPQLSATEQKRQILLSNLTSDVSFIRSYCSLRNPENLALEVNGDIVAGARLSVNYCAEQTTGDEQEANNQEIPQEQIVVQEKKSKKEILPLETPHRRAHRRIDALYTDVKYPWQIPQDAEESSDNETELDLVQKEKSNRISRKWLKIHQQQFEYVDGQIVNSAFPSLVLGVTEIHAGADVLLVNRDPDDLSQRWKYLEENRTFHLASNTNLVLAVSLPNVYPGKYKEHINGAANQKWSYDEQKKVLTAFYSDQLDRDITAANHTSVCTYTITNTEEISQPGYLLISPNHNEETVTCVSCARTLRPQIEMKKIKAGTLFSCSSGLKHANLNPLGPFECLHVRKHRGSTRCLHLFPPLPTSPDLALCRRQIE</sequence>
<dbReference type="InterPro" id="IPR056415">
    <property type="entry name" value="DCX2_DCDC1"/>
</dbReference>
<reference evidence="3" key="1">
    <citation type="thesis" date="2020" institute="ProQuest LLC" country="789 East Eisenhower Parkway, Ann Arbor, MI, USA">
        <title>Comparative Genomics and Chromosome Evolution.</title>
        <authorList>
            <person name="Mudd A.B."/>
        </authorList>
    </citation>
    <scope>NUCLEOTIDE SEQUENCE</scope>
    <source>
        <strain evidence="3">1538</strain>
        <tissue evidence="3">Blood</tissue>
    </source>
</reference>
<dbReference type="Gene3D" id="3.10.20.230">
    <property type="entry name" value="Doublecortin domain"/>
    <property type="match status" value="1"/>
</dbReference>
<name>A0AAV2ZPE6_PYXAD</name>
<organism evidence="3 4">
    <name type="scientific">Pyxicephalus adspersus</name>
    <name type="common">African bullfrog</name>
    <dbReference type="NCBI Taxonomy" id="30357"/>
    <lineage>
        <taxon>Eukaryota</taxon>
        <taxon>Metazoa</taxon>
        <taxon>Chordata</taxon>
        <taxon>Craniata</taxon>
        <taxon>Vertebrata</taxon>
        <taxon>Euteleostomi</taxon>
        <taxon>Amphibia</taxon>
        <taxon>Batrachia</taxon>
        <taxon>Anura</taxon>
        <taxon>Neobatrachia</taxon>
        <taxon>Ranoidea</taxon>
        <taxon>Pyxicephalidae</taxon>
        <taxon>Pyxicephalinae</taxon>
        <taxon>Pyxicephalus</taxon>
    </lineage>
</organism>
<dbReference type="SUPFAM" id="SSF50370">
    <property type="entry name" value="Ricin B-like lectins"/>
    <property type="match status" value="1"/>
</dbReference>
<dbReference type="GO" id="GO:0035556">
    <property type="term" value="P:intracellular signal transduction"/>
    <property type="evidence" value="ECO:0007669"/>
    <property type="project" value="InterPro"/>
</dbReference>
<dbReference type="PROSITE" id="PS50231">
    <property type="entry name" value="RICIN_B_LECTIN"/>
    <property type="match status" value="1"/>
</dbReference>
<evidence type="ECO:0000313" key="3">
    <source>
        <dbReference type="EMBL" id="DBA17410.1"/>
    </source>
</evidence>
<dbReference type="GO" id="GO:1902412">
    <property type="term" value="P:regulation of mitotic cytokinesis"/>
    <property type="evidence" value="ECO:0007669"/>
    <property type="project" value="InterPro"/>
</dbReference>
<dbReference type="CDD" id="cd17155">
    <property type="entry name" value="DCX_DCDC1"/>
    <property type="match status" value="1"/>
</dbReference>
<dbReference type="PROSITE" id="PS50309">
    <property type="entry name" value="DC"/>
    <property type="match status" value="1"/>
</dbReference>
<feature type="region of interest" description="Disordered" evidence="1">
    <location>
        <begin position="26"/>
        <end position="97"/>
    </location>
</feature>
<dbReference type="EMBL" id="DYDO01000010">
    <property type="protein sequence ID" value="DBA17410.1"/>
    <property type="molecule type" value="Genomic_DNA"/>
</dbReference>
<feature type="region of interest" description="Disordered" evidence="1">
    <location>
        <begin position="714"/>
        <end position="740"/>
    </location>
</feature>
<dbReference type="PANTHER" id="PTHR46302:SF3">
    <property type="entry name" value="DOUBLECORTIN DOMAIN-CONTAINING PROTEIN 1"/>
    <property type="match status" value="1"/>
</dbReference>
<dbReference type="GO" id="GO:0008017">
    <property type="term" value="F:microtubule binding"/>
    <property type="evidence" value="ECO:0007669"/>
    <property type="project" value="InterPro"/>
</dbReference>
<dbReference type="CDD" id="cd17156">
    <property type="entry name" value="DCX1_DCDC5"/>
    <property type="match status" value="1"/>
</dbReference>
<dbReference type="PANTHER" id="PTHR46302">
    <property type="entry name" value="DOUBLECORTIN DOMAIN-CONTAINING PROTEIN 1"/>
    <property type="match status" value="1"/>
</dbReference>
<dbReference type="AlphaFoldDB" id="A0AAV2ZPE6"/>
<dbReference type="InterPro" id="IPR003533">
    <property type="entry name" value="Doublecortin_dom"/>
</dbReference>
<dbReference type="InterPro" id="IPR043188">
    <property type="entry name" value="DCDC1"/>
</dbReference>
<dbReference type="Proteomes" id="UP001181693">
    <property type="component" value="Unassembled WGS sequence"/>
</dbReference>